<dbReference type="RefSeq" id="WP_077290189.1">
    <property type="nucleotide sequence ID" value="NZ_CP019630.1"/>
</dbReference>
<sequence length="120" mass="12960">MISRFVPIAALAILAGCQSVSDAMKYEGTPVMRFEYDGDNWRIFDKPAEGKMMTTPSIGKGASAGAASGLTLGIAQTLPEGLQHQEMAKAYIASTGRTCTITDTRKVIYGQYEHVYSCEN</sequence>
<protein>
    <recommendedName>
        <fullName evidence="3">Lipoprotein</fullName>
    </recommendedName>
</protein>
<dbReference type="Proteomes" id="UP000188174">
    <property type="component" value="Chromosome"/>
</dbReference>
<evidence type="ECO:0000313" key="2">
    <source>
        <dbReference type="Proteomes" id="UP000188174"/>
    </source>
</evidence>
<reference evidence="1 2" key="1">
    <citation type="submission" date="2017-02" db="EMBL/GenBank/DDBJ databases">
        <authorList>
            <person name="Jeong S."/>
        </authorList>
    </citation>
    <scope>NUCLEOTIDE SEQUENCE [LARGE SCALE GENOMIC DNA]</scope>
    <source>
        <strain evidence="1 2">RMAR6-6</strain>
    </source>
</reference>
<evidence type="ECO:0000313" key="1">
    <source>
        <dbReference type="EMBL" id="AQQ02403.1"/>
    </source>
</evidence>
<keyword evidence="2" id="KW-1185">Reference proteome</keyword>
<name>A0ABM6HWI0_9HYPH</name>
<organism evidence="1 2">
    <name type="scientific">Roseibium algicola</name>
    <dbReference type="NCBI Taxonomy" id="2857014"/>
    <lineage>
        <taxon>Bacteria</taxon>
        <taxon>Pseudomonadati</taxon>
        <taxon>Pseudomonadota</taxon>
        <taxon>Alphaproteobacteria</taxon>
        <taxon>Hyphomicrobiales</taxon>
        <taxon>Stappiaceae</taxon>
        <taxon>Roseibium</taxon>
    </lineage>
</organism>
<dbReference type="EMBL" id="CP019630">
    <property type="protein sequence ID" value="AQQ02403.1"/>
    <property type="molecule type" value="Genomic_DNA"/>
</dbReference>
<evidence type="ECO:0008006" key="3">
    <source>
        <dbReference type="Google" id="ProtNLM"/>
    </source>
</evidence>
<accession>A0ABM6HWI0</accession>
<dbReference type="PROSITE" id="PS51257">
    <property type="entry name" value="PROKAR_LIPOPROTEIN"/>
    <property type="match status" value="1"/>
</dbReference>
<proteinExistence type="predicted"/>
<gene>
    <name evidence="1" type="ORF">B0E33_01360</name>
</gene>